<keyword evidence="1" id="KW-0472">Membrane</keyword>
<evidence type="ECO:0000256" key="1">
    <source>
        <dbReference type="SAM" id="Phobius"/>
    </source>
</evidence>
<feature type="transmembrane region" description="Helical" evidence="1">
    <location>
        <begin position="88"/>
        <end position="106"/>
    </location>
</feature>
<accession>A0ABU5R4N0</accession>
<gene>
    <name evidence="2" type="ORF">VA596_16620</name>
</gene>
<feature type="transmembrane region" description="Helical" evidence="1">
    <location>
        <begin position="112"/>
        <end position="130"/>
    </location>
</feature>
<feature type="transmembrane region" description="Helical" evidence="1">
    <location>
        <begin position="53"/>
        <end position="76"/>
    </location>
</feature>
<dbReference type="RefSeq" id="WP_323328039.1">
    <property type="nucleotide sequence ID" value="NZ_JAYFSI010000003.1"/>
</dbReference>
<proteinExistence type="predicted"/>
<name>A0ABU5R4N0_9PSEU</name>
<dbReference type="Proteomes" id="UP001304298">
    <property type="component" value="Unassembled WGS sequence"/>
</dbReference>
<evidence type="ECO:0008006" key="4">
    <source>
        <dbReference type="Google" id="ProtNLM"/>
    </source>
</evidence>
<evidence type="ECO:0000313" key="3">
    <source>
        <dbReference type="Proteomes" id="UP001304298"/>
    </source>
</evidence>
<keyword evidence="3" id="KW-1185">Reference proteome</keyword>
<comment type="caution">
    <text evidence="2">The sequence shown here is derived from an EMBL/GenBank/DDBJ whole genome shotgun (WGS) entry which is preliminary data.</text>
</comment>
<dbReference type="EMBL" id="JAYFSI010000003">
    <property type="protein sequence ID" value="MEA5361171.1"/>
    <property type="molecule type" value="Genomic_DNA"/>
</dbReference>
<evidence type="ECO:0000313" key="2">
    <source>
        <dbReference type="EMBL" id="MEA5361171.1"/>
    </source>
</evidence>
<keyword evidence="1" id="KW-0812">Transmembrane</keyword>
<protein>
    <recommendedName>
        <fullName evidence="4">Integral membrane protein</fullName>
    </recommendedName>
</protein>
<sequence>MTAPVRWARWLLVLVALSHVVVAVVLWTRQDVLRNEIAAQHPDFGADEVARSAAIAVTSGAVFHGVLLVVCLLLAWKLATGRPWTRRLTTVSQLLSVVFSVFSWSSSPMFHVVIPLVGAVQVAVVVLLWAPPASRRFFTE</sequence>
<organism evidence="2 3">
    <name type="scientific">Amycolatopsis heterodermiae</name>
    <dbReference type="NCBI Taxonomy" id="3110235"/>
    <lineage>
        <taxon>Bacteria</taxon>
        <taxon>Bacillati</taxon>
        <taxon>Actinomycetota</taxon>
        <taxon>Actinomycetes</taxon>
        <taxon>Pseudonocardiales</taxon>
        <taxon>Pseudonocardiaceae</taxon>
        <taxon>Amycolatopsis</taxon>
    </lineage>
</organism>
<keyword evidence="1" id="KW-1133">Transmembrane helix</keyword>
<feature type="transmembrane region" description="Helical" evidence="1">
    <location>
        <begin position="7"/>
        <end position="27"/>
    </location>
</feature>
<reference evidence="2 3" key="1">
    <citation type="submission" date="2023-12" db="EMBL/GenBank/DDBJ databases">
        <title>Amycolatopsis sp. V23-08.</title>
        <authorList>
            <person name="Somphong A."/>
        </authorList>
    </citation>
    <scope>NUCLEOTIDE SEQUENCE [LARGE SCALE GENOMIC DNA]</scope>
    <source>
        <strain evidence="2 3">V23-08</strain>
    </source>
</reference>